<protein>
    <submittedName>
        <fullName evidence="8">TMC domain containing protein-like protein</fullName>
    </submittedName>
</protein>
<evidence type="ECO:0000259" key="7">
    <source>
        <dbReference type="Pfam" id="PF07810"/>
    </source>
</evidence>
<accession>A0A443S6L6</accession>
<dbReference type="PANTHER" id="PTHR23302:SF40">
    <property type="entry name" value="TRANSMEMBRANE CHANNEL-LIKE PROTEIN"/>
    <property type="match status" value="1"/>
</dbReference>
<evidence type="ECO:0000313" key="9">
    <source>
        <dbReference type="Proteomes" id="UP000288716"/>
    </source>
</evidence>
<gene>
    <name evidence="8" type="ORF">B4U80_10105</name>
</gene>
<evidence type="ECO:0000256" key="5">
    <source>
        <dbReference type="ARBA" id="ARBA00023136"/>
    </source>
</evidence>
<comment type="subcellular location">
    <subcellularLocation>
        <location evidence="1">Membrane</location>
        <topology evidence="1">Multi-pass membrane protein</topology>
    </subcellularLocation>
</comment>
<evidence type="ECO:0000313" key="8">
    <source>
        <dbReference type="EMBL" id="RWS23186.1"/>
    </source>
</evidence>
<proteinExistence type="inferred from homology"/>
<feature type="transmembrane region" description="Helical" evidence="6">
    <location>
        <begin position="130"/>
        <end position="150"/>
    </location>
</feature>
<keyword evidence="3 6" id="KW-0812">Transmembrane</keyword>
<evidence type="ECO:0000256" key="2">
    <source>
        <dbReference type="ARBA" id="ARBA00006510"/>
    </source>
</evidence>
<keyword evidence="5 6" id="KW-0472">Membrane</keyword>
<evidence type="ECO:0000256" key="1">
    <source>
        <dbReference type="ARBA" id="ARBA00004141"/>
    </source>
</evidence>
<dbReference type="EMBL" id="NCKV01006939">
    <property type="protein sequence ID" value="RWS23186.1"/>
    <property type="molecule type" value="Genomic_DNA"/>
</dbReference>
<dbReference type="GO" id="GO:0005886">
    <property type="term" value="C:plasma membrane"/>
    <property type="evidence" value="ECO:0007669"/>
    <property type="project" value="InterPro"/>
</dbReference>
<organism evidence="8 9">
    <name type="scientific">Leptotrombidium deliense</name>
    <dbReference type="NCBI Taxonomy" id="299467"/>
    <lineage>
        <taxon>Eukaryota</taxon>
        <taxon>Metazoa</taxon>
        <taxon>Ecdysozoa</taxon>
        <taxon>Arthropoda</taxon>
        <taxon>Chelicerata</taxon>
        <taxon>Arachnida</taxon>
        <taxon>Acari</taxon>
        <taxon>Acariformes</taxon>
        <taxon>Trombidiformes</taxon>
        <taxon>Prostigmata</taxon>
        <taxon>Anystina</taxon>
        <taxon>Parasitengona</taxon>
        <taxon>Trombiculoidea</taxon>
        <taxon>Trombiculidae</taxon>
        <taxon>Leptotrombidium</taxon>
    </lineage>
</organism>
<comment type="caution">
    <text evidence="8">The sequence shown here is derived from an EMBL/GenBank/DDBJ whole genome shotgun (WGS) entry which is preliminary data.</text>
</comment>
<sequence length="157" mass="17872">MTCLLCNKGQSLTKLTVMDLVMTIGASVVGDFFRAVVVRYCNHRCCFFWDLEKKFPGYGDFQIAENILHLVNNQGQVCETLVPLCTMLGMFFSPGLPAINTIKLCVLMYLRSWAVLSCNIPHETVFKVKYIFLPFISPLIPFFIINYSTFDMNSSEL</sequence>
<keyword evidence="9" id="KW-1185">Reference proteome</keyword>
<comment type="similarity">
    <text evidence="2">Belongs to the TMC family.</text>
</comment>
<feature type="domain" description="TMC" evidence="7">
    <location>
        <begin position="9"/>
        <end position="127"/>
    </location>
</feature>
<evidence type="ECO:0000256" key="6">
    <source>
        <dbReference type="SAM" id="Phobius"/>
    </source>
</evidence>
<evidence type="ECO:0000256" key="3">
    <source>
        <dbReference type="ARBA" id="ARBA00022692"/>
    </source>
</evidence>
<evidence type="ECO:0000256" key="4">
    <source>
        <dbReference type="ARBA" id="ARBA00022989"/>
    </source>
</evidence>
<dbReference type="Pfam" id="PF07810">
    <property type="entry name" value="TMC"/>
    <property type="match status" value="1"/>
</dbReference>
<dbReference type="GO" id="GO:0008381">
    <property type="term" value="F:mechanosensitive monoatomic ion channel activity"/>
    <property type="evidence" value="ECO:0007669"/>
    <property type="project" value="TreeGrafter"/>
</dbReference>
<keyword evidence="4 6" id="KW-1133">Transmembrane helix</keyword>
<dbReference type="Proteomes" id="UP000288716">
    <property type="component" value="Unassembled WGS sequence"/>
</dbReference>
<dbReference type="VEuPathDB" id="VectorBase:LDEU008853"/>
<dbReference type="OrthoDB" id="5831905at2759"/>
<dbReference type="PANTHER" id="PTHR23302">
    <property type="entry name" value="TRANSMEMBRANE CHANNEL-RELATED"/>
    <property type="match status" value="1"/>
</dbReference>
<dbReference type="InterPro" id="IPR038900">
    <property type="entry name" value="TMC"/>
</dbReference>
<dbReference type="STRING" id="299467.A0A443S6L6"/>
<dbReference type="AlphaFoldDB" id="A0A443S6L6"/>
<reference evidence="8 9" key="1">
    <citation type="journal article" date="2018" name="Gigascience">
        <title>Genomes of trombidid mites reveal novel predicted allergens and laterally-transferred genes associated with secondary metabolism.</title>
        <authorList>
            <person name="Dong X."/>
            <person name="Chaisiri K."/>
            <person name="Xia D."/>
            <person name="Armstrong S.D."/>
            <person name="Fang Y."/>
            <person name="Donnelly M.J."/>
            <person name="Kadowaki T."/>
            <person name="McGarry J.W."/>
            <person name="Darby A.C."/>
            <person name="Makepeace B.L."/>
        </authorList>
    </citation>
    <scope>NUCLEOTIDE SEQUENCE [LARGE SCALE GENOMIC DNA]</scope>
    <source>
        <strain evidence="8">UoL-UT</strain>
    </source>
</reference>
<name>A0A443S6L6_9ACAR</name>
<dbReference type="InterPro" id="IPR012496">
    <property type="entry name" value="TMC_dom"/>
</dbReference>